<organism evidence="10 11">
    <name type="scientific">Klebsormidium nitens</name>
    <name type="common">Green alga</name>
    <name type="synonym">Ulothrix nitens</name>
    <dbReference type="NCBI Taxonomy" id="105231"/>
    <lineage>
        <taxon>Eukaryota</taxon>
        <taxon>Viridiplantae</taxon>
        <taxon>Streptophyta</taxon>
        <taxon>Klebsormidiophyceae</taxon>
        <taxon>Klebsormidiales</taxon>
        <taxon>Klebsormidiaceae</taxon>
        <taxon>Klebsormidium</taxon>
    </lineage>
</organism>
<evidence type="ECO:0000259" key="9">
    <source>
        <dbReference type="PROSITE" id="PS50011"/>
    </source>
</evidence>
<proteinExistence type="inferred from homology"/>
<accession>A0A1Y1IMB5</accession>
<dbReference type="STRING" id="105231.A0A1Y1IMB5"/>
<keyword evidence="5 10" id="KW-0418">Kinase</keyword>
<dbReference type="InterPro" id="IPR011009">
    <property type="entry name" value="Kinase-like_dom_sf"/>
</dbReference>
<dbReference type="InterPro" id="IPR008271">
    <property type="entry name" value="Ser/Thr_kinase_AS"/>
</dbReference>
<keyword evidence="11" id="KW-1185">Reference proteome</keyword>
<feature type="region of interest" description="Disordered" evidence="8">
    <location>
        <begin position="1"/>
        <end position="54"/>
    </location>
</feature>
<reference evidence="10 11" key="1">
    <citation type="journal article" date="2014" name="Nat. Commun.">
        <title>Klebsormidium flaccidum genome reveals primary factors for plant terrestrial adaptation.</title>
        <authorList>
            <person name="Hori K."/>
            <person name="Maruyama F."/>
            <person name="Fujisawa T."/>
            <person name="Togashi T."/>
            <person name="Yamamoto N."/>
            <person name="Seo M."/>
            <person name="Sato S."/>
            <person name="Yamada T."/>
            <person name="Mori H."/>
            <person name="Tajima N."/>
            <person name="Moriyama T."/>
            <person name="Ikeuchi M."/>
            <person name="Watanabe M."/>
            <person name="Wada H."/>
            <person name="Kobayashi K."/>
            <person name="Saito M."/>
            <person name="Masuda T."/>
            <person name="Sasaki-Sekimoto Y."/>
            <person name="Mashiguchi K."/>
            <person name="Awai K."/>
            <person name="Shimojima M."/>
            <person name="Masuda S."/>
            <person name="Iwai M."/>
            <person name="Nobusawa T."/>
            <person name="Narise T."/>
            <person name="Kondo S."/>
            <person name="Saito H."/>
            <person name="Sato R."/>
            <person name="Murakawa M."/>
            <person name="Ihara Y."/>
            <person name="Oshima-Yamada Y."/>
            <person name="Ohtaka K."/>
            <person name="Satoh M."/>
            <person name="Sonobe K."/>
            <person name="Ishii M."/>
            <person name="Ohtani R."/>
            <person name="Kanamori-Sato M."/>
            <person name="Honoki R."/>
            <person name="Miyazaki D."/>
            <person name="Mochizuki H."/>
            <person name="Umetsu J."/>
            <person name="Higashi K."/>
            <person name="Shibata D."/>
            <person name="Kamiya Y."/>
            <person name="Sato N."/>
            <person name="Nakamura Y."/>
            <person name="Tabata S."/>
            <person name="Ida S."/>
            <person name="Kurokawa K."/>
            <person name="Ohta H."/>
        </authorList>
    </citation>
    <scope>NUCLEOTIDE SEQUENCE [LARGE SCALE GENOMIC DNA]</scope>
    <source>
        <strain evidence="10 11">NIES-2285</strain>
    </source>
</reference>
<feature type="binding site" evidence="7">
    <location>
        <position position="111"/>
    </location>
    <ligand>
        <name>ATP</name>
        <dbReference type="ChEBI" id="CHEBI:30616"/>
    </ligand>
</feature>
<dbReference type="OMA" id="RNQIEEP"/>
<sequence length="803" mass="87461">VPGRTGRPFLVGDRLEVRRRAGRAKPRLDGGRGEVPGSSGRTTEVGPGRAVPGEGQSAWPPWLSSVAGDAILGWVPRRADSFEKLDKIGQGTYSNVYKARDLEDGSIVALKKVRFDNLEAESVRFMAREIEVLRRLDHPNIVKLKGLVTSRVSCSLYLVFEYMEHDLAGLAACPGVTFTDAQIKCYMLQLLRGLEHCHSRGVLHRDIKGSNLLLDNNGILKIADFGLATFYRPDAAVPLTSRVVTLWYRPPELLLGATAYGAAVDLWSTGCILAELLAGKPIMPGRTEVEQLHKIFKLCGSPSDDYWRRSRLPHATIFKPQQPYKRCLRDTYAAFPPAALALLDVLLAIEPGQRGTATQALKHEYFHTEPYPCDPSSLPEYPPSKEYDAKLRDEEARRMRAGAGRNRNAHEPSQRRRESRHAAGRPNSDLDPSGQLKPAPRIGLVPSTKAKSDNKLSISGADSSGATTAAGPSDARDSTPPGTTSRAPPSRHVSKSGPLGPVDLRLRTSSGPIWEPRNAIREEDGPAARMGPLNPEPRAPDRRQPVGHSGPMGIPHGPMWDTVANAYYAQHYRDSLRAPERDALKAAERLKGADHDRAGPLPGRPRPIKSVPDLHQRGFPVEATQVLNPNPVRDDRFANDHSFTERPHRRAPREEGGGGYSSGGRSRVHHRPQSGELRKEEIQQTMLAAHAGQQPPPPLQPPSQAGSQALPPVPWRSGQLTRKVSGTFADKRLFEHKGWMLSVSTGRNGVAEHQLVPGGAESLQGGGGGRGGQWGDAGAEAKMDAAVFGWVRAGERGGTGSRR</sequence>
<dbReference type="GO" id="GO:0000307">
    <property type="term" value="C:cyclin-dependent protein kinase holoenzyme complex"/>
    <property type="evidence" value="ECO:0000318"/>
    <property type="project" value="GO_Central"/>
</dbReference>
<comment type="similarity">
    <text evidence="1">Belongs to the protein kinase superfamily. CMGC Ser/Thr protein kinase family. CDC2/CDKX subfamily.</text>
</comment>
<dbReference type="InterPro" id="IPR017441">
    <property type="entry name" value="Protein_kinase_ATP_BS"/>
</dbReference>
<dbReference type="GO" id="GO:0005634">
    <property type="term" value="C:nucleus"/>
    <property type="evidence" value="ECO:0000318"/>
    <property type="project" value="GO_Central"/>
</dbReference>
<dbReference type="SMART" id="SM00220">
    <property type="entry name" value="S_TKc"/>
    <property type="match status" value="1"/>
</dbReference>
<keyword evidence="4 7" id="KW-0547">Nucleotide-binding</keyword>
<evidence type="ECO:0000256" key="2">
    <source>
        <dbReference type="ARBA" id="ARBA00022527"/>
    </source>
</evidence>
<feature type="region of interest" description="Disordered" evidence="8">
    <location>
        <begin position="590"/>
        <end position="718"/>
    </location>
</feature>
<dbReference type="Proteomes" id="UP000054558">
    <property type="component" value="Unassembled WGS sequence"/>
</dbReference>
<evidence type="ECO:0000256" key="8">
    <source>
        <dbReference type="SAM" id="MobiDB-lite"/>
    </source>
</evidence>
<evidence type="ECO:0000256" key="3">
    <source>
        <dbReference type="ARBA" id="ARBA00022679"/>
    </source>
</evidence>
<evidence type="ECO:0000256" key="5">
    <source>
        <dbReference type="ARBA" id="ARBA00022777"/>
    </source>
</evidence>
<dbReference type="EMBL" id="DF237837">
    <property type="protein sequence ID" value="GAQ91944.1"/>
    <property type="molecule type" value="Genomic_DNA"/>
</dbReference>
<feature type="compositionally biased region" description="Basic and acidic residues" evidence="8">
    <location>
        <begin position="632"/>
        <end position="656"/>
    </location>
</feature>
<evidence type="ECO:0000256" key="4">
    <source>
        <dbReference type="ARBA" id="ARBA00022741"/>
    </source>
</evidence>
<dbReference type="PANTHER" id="PTHR24056:SF397">
    <property type="entry name" value="OS11G0242500 PROTEIN"/>
    <property type="match status" value="1"/>
</dbReference>
<protein>
    <submittedName>
        <fullName evidence="10">Cdc2-related protein kinase</fullName>
    </submittedName>
</protein>
<dbReference type="InterPro" id="IPR050108">
    <property type="entry name" value="CDK"/>
</dbReference>
<dbReference type="Pfam" id="PF00069">
    <property type="entry name" value="Pkinase"/>
    <property type="match status" value="1"/>
</dbReference>
<evidence type="ECO:0000313" key="10">
    <source>
        <dbReference type="EMBL" id="GAQ91944.1"/>
    </source>
</evidence>
<dbReference type="PROSITE" id="PS00108">
    <property type="entry name" value="PROTEIN_KINASE_ST"/>
    <property type="match status" value="1"/>
</dbReference>
<dbReference type="InterPro" id="IPR000719">
    <property type="entry name" value="Prot_kinase_dom"/>
</dbReference>
<feature type="non-terminal residue" evidence="10">
    <location>
        <position position="1"/>
    </location>
</feature>
<dbReference type="FunFam" id="1.10.510.10:FF:000043">
    <property type="entry name" value="probable serine/threonine-protein kinase At1g54610"/>
    <property type="match status" value="1"/>
</dbReference>
<dbReference type="OrthoDB" id="28397at2759"/>
<evidence type="ECO:0000256" key="7">
    <source>
        <dbReference type="PROSITE-ProRule" id="PRU10141"/>
    </source>
</evidence>
<dbReference type="CDD" id="cd07840">
    <property type="entry name" value="STKc_CDK9_like"/>
    <property type="match status" value="1"/>
</dbReference>
<dbReference type="Gene3D" id="1.10.510.10">
    <property type="entry name" value="Transferase(Phosphotransferase) domain 1"/>
    <property type="match status" value="1"/>
</dbReference>
<feature type="domain" description="Protein kinase" evidence="9">
    <location>
        <begin position="82"/>
        <end position="366"/>
    </location>
</feature>
<dbReference type="Gene3D" id="3.30.200.20">
    <property type="entry name" value="Phosphorylase Kinase, domain 1"/>
    <property type="match status" value="1"/>
</dbReference>
<feature type="compositionally biased region" description="Low complexity" evidence="8">
    <location>
        <begin position="457"/>
        <end position="473"/>
    </location>
</feature>
<dbReference type="GO" id="GO:0032968">
    <property type="term" value="P:positive regulation of transcription elongation by RNA polymerase II"/>
    <property type="evidence" value="ECO:0000318"/>
    <property type="project" value="GO_Central"/>
</dbReference>
<dbReference type="PANTHER" id="PTHR24056">
    <property type="entry name" value="CELL DIVISION PROTEIN KINASE"/>
    <property type="match status" value="1"/>
</dbReference>
<keyword evidence="3" id="KW-0808">Transferase</keyword>
<gene>
    <name evidence="10" type="ORF">KFL_008880010</name>
</gene>
<evidence type="ECO:0000256" key="6">
    <source>
        <dbReference type="ARBA" id="ARBA00022840"/>
    </source>
</evidence>
<keyword evidence="6 7" id="KW-0067">ATP-binding</keyword>
<dbReference type="AlphaFoldDB" id="A0A1Y1IMB5"/>
<dbReference type="SUPFAM" id="SSF56112">
    <property type="entry name" value="Protein kinase-like (PK-like)"/>
    <property type="match status" value="1"/>
</dbReference>
<dbReference type="PROSITE" id="PS50011">
    <property type="entry name" value="PROTEIN_KINASE_DOM"/>
    <property type="match status" value="1"/>
</dbReference>
<dbReference type="PROSITE" id="PS00107">
    <property type="entry name" value="PROTEIN_KINASE_ATP"/>
    <property type="match status" value="1"/>
</dbReference>
<feature type="region of interest" description="Disordered" evidence="8">
    <location>
        <begin position="400"/>
        <end position="554"/>
    </location>
</feature>
<name>A0A1Y1IMB5_KLENI</name>
<evidence type="ECO:0000256" key="1">
    <source>
        <dbReference type="ARBA" id="ARBA00006485"/>
    </source>
</evidence>
<keyword evidence="2" id="KW-0723">Serine/threonine-protein kinase</keyword>
<dbReference type="GO" id="GO:0005524">
    <property type="term" value="F:ATP binding"/>
    <property type="evidence" value="ECO:0007669"/>
    <property type="project" value="UniProtKB-UniRule"/>
</dbReference>
<dbReference type="GO" id="GO:0008353">
    <property type="term" value="F:RNA polymerase II CTD heptapeptide repeat kinase activity"/>
    <property type="evidence" value="ECO:0000318"/>
    <property type="project" value="GO_Central"/>
</dbReference>
<dbReference type="FunFam" id="3.30.200.20:FF:000021">
    <property type="entry name" value="probable serine/threonine-protein kinase At1g54610"/>
    <property type="match status" value="1"/>
</dbReference>
<evidence type="ECO:0000313" key="11">
    <source>
        <dbReference type="Proteomes" id="UP000054558"/>
    </source>
</evidence>